<name>A0AA39PK27_9AGAR</name>
<keyword evidence="2" id="KW-1185">Reference proteome</keyword>
<sequence length="130" mass="15159">MDELWEKYTSVTQVKDAATEENLDSKSMEYRVKYYEEYELQVLDIIALEYDQFSIHPKYALQPQMLETIQGTINELQAALTIAATLVPSQSNWYWVDPNDMFMKVLKGINNVKLLNAAWRGLAGRLRRVH</sequence>
<accession>A0AA39PK27</accession>
<evidence type="ECO:0000313" key="2">
    <source>
        <dbReference type="Proteomes" id="UP001175228"/>
    </source>
</evidence>
<gene>
    <name evidence="1" type="ORF">EDD18DRAFT_1361223</name>
</gene>
<reference evidence="1" key="1">
    <citation type="submission" date="2023-06" db="EMBL/GenBank/DDBJ databases">
        <authorList>
            <consortium name="Lawrence Berkeley National Laboratory"/>
            <person name="Ahrendt S."/>
            <person name="Sahu N."/>
            <person name="Indic B."/>
            <person name="Wong-Bajracharya J."/>
            <person name="Merenyi Z."/>
            <person name="Ke H.-M."/>
            <person name="Monk M."/>
            <person name="Kocsube S."/>
            <person name="Drula E."/>
            <person name="Lipzen A."/>
            <person name="Balint B."/>
            <person name="Henrissat B."/>
            <person name="Andreopoulos B."/>
            <person name="Martin F.M."/>
            <person name="Harder C.B."/>
            <person name="Rigling D."/>
            <person name="Ford K.L."/>
            <person name="Foster G.D."/>
            <person name="Pangilinan J."/>
            <person name="Papanicolaou A."/>
            <person name="Barry K."/>
            <person name="LaButti K."/>
            <person name="Viragh M."/>
            <person name="Koriabine M."/>
            <person name="Yan M."/>
            <person name="Riley R."/>
            <person name="Champramary S."/>
            <person name="Plett K.L."/>
            <person name="Tsai I.J."/>
            <person name="Slot J."/>
            <person name="Sipos G."/>
            <person name="Plett J."/>
            <person name="Nagy L.G."/>
            <person name="Grigoriev I.V."/>
        </authorList>
    </citation>
    <scope>NUCLEOTIDE SEQUENCE</scope>
    <source>
        <strain evidence="1">HWK02</strain>
    </source>
</reference>
<protein>
    <submittedName>
        <fullName evidence="1">Uncharacterized protein</fullName>
    </submittedName>
</protein>
<comment type="caution">
    <text evidence="1">The sequence shown here is derived from an EMBL/GenBank/DDBJ whole genome shotgun (WGS) entry which is preliminary data.</text>
</comment>
<dbReference type="EMBL" id="JAUEPU010000052">
    <property type="protein sequence ID" value="KAK0485330.1"/>
    <property type="molecule type" value="Genomic_DNA"/>
</dbReference>
<proteinExistence type="predicted"/>
<organism evidence="1 2">
    <name type="scientific">Armillaria luteobubalina</name>
    <dbReference type="NCBI Taxonomy" id="153913"/>
    <lineage>
        <taxon>Eukaryota</taxon>
        <taxon>Fungi</taxon>
        <taxon>Dikarya</taxon>
        <taxon>Basidiomycota</taxon>
        <taxon>Agaricomycotina</taxon>
        <taxon>Agaricomycetes</taxon>
        <taxon>Agaricomycetidae</taxon>
        <taxon>Agaricales</taxon>
        <taxon>Marasmiineae</taxon>
        <taxon>Physalacriaceae</taxon>
        <taxon>Armillaria</taxon>
    </lineage>
</organism>
<evidence type="ECO:0000313" key="1">
    <source>
        <dbReference type="EMBL" id="KAK0485330.1"/>
    </source>
</evidence>
<dbReference type="AlphaFoldDB" id="A0AA39PK27"/>
<dbReference type="Proteomes" id="UP001175228">
    <property type="component" value="Unassembled WGS sequence"/>
</dbReference>